<sequence>MRMILAFLCGATPSQAWEFTPGFPCRLTHAEASVEVVLTFDPTRPLYSITLTLPTRWPEADVFGLRFTGPAGRTLSTDRHRLSDDDRAVTVTDTGFGNVLDGLQFNGTATALLGDRAVSVSLKGAAEPVAAFRRCALPAGV</sequence>
<organism evidence="1 2">
    <name type="scientific">Roseobacter insulae</name>
    <dbReference type="NCBI Taxonomy" id="2859783"/>
    <lineage>
        <taxon>Bacteria</taxon>
        <taxon>Pseudomonadati</taxon>
        <taxon>Pseudomonadota</taxon>
        <taxon>Alphaproteobacteria</taxon>
        <taxon>Rhodobacterales</taxon>
        <taxon>Roseobacteraceae</taxon>
        <taxon>Roseobacter</taxon>
    </lineage>
</organism>
<dbReference type="AlphaFoldDB" id="A0A9X1FT16"/>
<proteinExistence type="predicted"/>
<comment type="caution">
    <text evidence="1">The sequence shown here is derived from an EMBL/GenBank/DDBJ whole genome shotgun (WGS) entry which is preliminary data.</text>
</comment>
<dbReference type="RefSeq" id="WP_219499570.1">
    <property type="nucleotide sequence ID" value="NZ_JAHXDN010000001.1"/>
</dbReference>
<gene>
    <name evidence="1" type="ORF">KX928_04835</name>
</gene>
<dbReference type="EMBL" id="JAHXDN010000001">
    <property type="protein sequence ID" value="MBW4707107.1"/>
    <property type="molecule type" value="Genomic_DNA"/>
</dbReference>
<reference evidence="1" key="1">
    <citation type="submission" date="2021-07" db="EMBL/GenBank/DDBJ databases">
        <title>Roseobacter insulae sp. nov., isolated from a tidal flat.</title>
        <authorList>
            <person name="Park S."/>
            <person name="Yoon J.-H."/>
        </authorList>
    </citation>
    <scope>NUCLEOTIDE SEQUENCE</scope>
    <source>
        <strain evidence="1">YSTF-M11</strain>
    </source>
</reference>
<accession>A0A9X1FT16</accession>
<dbReference type="Proteomes" id="UP001138661">
    <property type="component" value="Unassembled WGS sequence"/>
</dbReference>
<evidence type="ECO:0000313" key="1">
    <source>
        <dbReference type="EMBL" id="MBW4707107.1"/>
    </source>
</evidence>
<name>A0A9X1FT16_9RHOB</name>
<keyword evidence="2" id="KW-1185">Reference proteome</keyword>
<evidence type="ECO:0000313" key="2">
    <source>
        <dbReference type="Proteomes" id="UP001138661"/>
    </source>
</evidence>
<protein>
    <submittedName>
        <fullName evidence="1">Uncharacterized protein</fullName>
    </submittedName>
</protein>